<dbReference type="SUPFAM" id="SSF51445">
    <property type="entry name" value="(Trans)glycosidases"/>
    <property type="match status" value="1"/>
</dbReference>
<dbReference type="EMBL" id="LT629772">
    <property type="protein sequence ID" value="SDS93362.1"/>
    <property type="molecule type" value="Genomic_DNA"/>
</dbReference>
<reference evidence="1 2" key="1">
    <citation type="submission" date="2016-10" db="EMBL/GenBank/DDBJ databases">
        <authorList>
            <person name="de Groot N.N."/>
        </authorList>
    </citation>
    <scope>NUCLEOTIDE SEQUENCE [LARGE SCALE GENOMIC DNA]</scope>
    <source>
        <strain evidence="1 2">DSM 21800</strain>
    </source>
</reference>
<accession>A0A1H1W8R9</accession>
<keyword evidence="2" id="KW-1185">Reference proteome</keyword>
<gene>
    <name evidence="1" type="ORF">SAMN04489812_3535</name>
</gene>
<dbReference type="STRING" id="630515.SAMN04489812_3535"/>
<dbReference type="Gene3D" id="3.20.20.80">
    <property type="entry name" value="Glycosidases"/>
    <property type="match status" value="1"/>
</dbReference>
<sequence>MQLRYDPDLREIRAATYRLRLDGNRPRAELFDPEGRSWGRLNLIASAHPLDGRDTAYPTSGPVVTSATDGRVEIVQELHSSTWQSARVRLDCRPDHLAITFMISPDRPRALDRVTMLGGEAVLPSGATGAFRSGIGFETTFVPAPTEPVSFTRPAAVPATISVTGDADPGRLHGIYSPGPFCYAFGLRTEEDPVTADGWLGCWLRAGIDDCTFTELGYRPLDGGYLLELDYQGHTVIDGGWQLTVVLRPTAGPATALADYREDLRRHGLTPPVLSAPETRPDWWQQPIFCGWGAQCAAAAGSDLAAAELSRQDHYDRWLDRLAGTGIVPGTIVLDDRWQLEYGTAEPDPDRWPDLRGWIADRHAAGQRVLLWWKAWDPTGLPVDECITDQSGRPVAVDPGNPRYRHRLTMIIRRLLAADGLDADGFKIDFTQRTPSGTGMHGTGPWGVAGLHRLLATLADAAKNSKPDALIITHTVNPLFADVTDMIRLNDITERDPGGVPVPVPQQMRMRQLIARSVLPDLPIDTDQWPMPNLEQWLDYTALQPDLGVPALYYTDLIDNSGEPIGDDHLRLVADSWRRYREVIG</sequence>
<evidence type="ECO:0000313" key="2">
    <source>
        <dbReference type="Proteomes" id="UP000199103"/>
    </source>
</evidence>
<dbReference type="AlphaFoldDB" id="A0A1H1W8R9"/>
<name>A0A1H1W8R9_9ACTN</name>
<evidence type="ECO:0008006" key="3">
    <source>
        <dbReference type="Google" id="ProtNLM"/>
    </source>
</evidence>
<dbReference type="RefSeq" id="WP_091526807.1">
    <property type="nucleotide sequence ID" value="NZ_LT629772.1"/>
</dbReference>
<protein>
    <recommendedName>
        <fullName evidence="3">Alpha-galactosidase</fullName>
    </recommendedName>
</protein>
<evidence type="ECO:0000313" key="1">
    <source>
        <dbReference type="EMBL" id="SDS93362.1"/>
    </source>
</evidence>
<dbReference type="OrthoDB" id="176168at2"/>
<proteinExistence type="predicted"/>
<dbReference type="InterPro" id="IPR017853">
    <property type="entry name" value="GH"/>
</dbReference>
<dbReference type="Proteomes" id="UP000199103">
    <property type="component" value="Chromosome I"/>
</dbReference>
<organism evidence="1 2">
    <name type="scientific">Microlunatus soli</name>
    <dbReference type="NCBI Taxonomy" id="630515"/>
    <lineage>
        <taxon>Bacteria</taxon>
        <taxon>Bacillati</taxon>
        <taxon>Actinomycetota</taxon>
        <taxon>Actinomycetes</taxon>
        <taxon>Propionibacteriales</taxon>
        <taxon>Propionibacteriaceae</taxon>
        <taxon>Microlunatus</taxon>
    </lineage>
</organism>